<accession>A0A318MRR1</accession>
<dbReference type="Proteomes" id="UP000247838">
    <property type="component" value="Unassembled WGS sequence"/>
</dbReference>
<organism evidence="1 2">
    <name type="scientific">Frischella perrara</name>
    <dbReference type="NCBI Taxonomy" id="1267021"/>
    <lineage>
        <taxon>Bacteria</taxon>
        <taxon>Pseudomonadati</taxon>
        <taxon>Pseudomonadota</taxon>
        <taxon>Gammaproteobacteria</taxon>
        <taxon>Orbales</taxon>
        <taxon>Orbaceae</taxon>
        <taxon>Frischella</taxon>
    </lineage>
</organism>
<dbReference type="AlphaFoldDB" id="A0A318MRR1"/>
<dbReference type="RefSeq" id="WP_110443991.1">
    <property type="nucleotide sequence ID" value="NZ_QGLM01000018.1"/>
</dbReference>
<evidence type="ECO:0000313" key="1">
    <source>
        <dbReference type="EMBL" id="PXY94609.1"/>
    </source>
</evidence>
<gene>
    <name evidence="1" type="ORF">DKK76_09075</name>
</gene>
<name>A0A318MRR1_FRIPE</name>
<protein>
    <recommendedName>
        <fullName evidence="3">Immunity protein 30 domain-containing protein</fullName>
    </recommendedName>
</protein>
<evidence type="ECO:0008006" key="3">
    <source>
        <dbReference type="Google" id="ProtNLM"/>
    </source>
</evidence>
<proteinExistence type="predicted"/>
<reference evidence="1 2" key="1">
    <citation type="submission" date="2018-05" db="EMBL/GenBank/DDBJ databases">
        <title>Reference genomes for bee gut microbiota database.</title>
        <authorList>
            <person name="Ellegaard K.M."/>
        </authorList>
    </citation>
    <scope>NUCLEOTIDE SEQUENCE [LARGE SCALE GENOMIC DNA]</scope>
    <source>
        <strain evidence="1 2">ESL0167</strain>
    </source>
</reference>
<dbReference type="EMBL" id="QGLM01000018">
    <property type="protein sequence ID" value="PXY94609.1"/>
    <property type="molecule type" value="Genomic_DNA"/>
</dbReference>
<evidence type="ECO:0000313" key="2">
    <source>
        <dbReference type="Proteomes" id="UP000247838"/>
    </source>
</evidence>
<sequence length="139" mass="16323">MYNKFDVCVSDFSKESEPGDYWYDCAILEATEILKEFNNNDWELLLTQLKLKPIFWQKRLVECLGDLHNSYELEVLLNIINTNNEDLFISCVDTLRLLNLSNLDNSKKEQLLSKIDILFQNASSPVKRVLEEFIKKLVE</sequence>
<comment type="caution">
    <text evidence="1">The sequence shown here is derived from an EMBL/GenBank/DDBJ whole genome shotgun (WGS) entry which is preliminary data.</text>
</comment>